<feature type="transmembrane region" description="Helical" evidence="7">
    <location>
        <begin position="12"/>
        <end position="32"/>
    </location>
</feature>
<dbReference type="Gene3D" id="1.20.1510.10">
    <property type="entry name" value="Cation efflux protein transmembrane domain"/>
    <property type="match status" value="1"/>
</dbReference>
<dbReference type="EMBL" id="CP064654">
    <property type="protein sequence ID" value="QPD00557.1"/>
    <property type="molecule type" value="Genomic_DNA"/>
</dbReference>
<evidence type="ECO:0000313" key="10">
    <source>
        <dbReference type="Proteomes" id="UP000594459"/>
    </source>
</evidence>
<feature type="transmembrane region" description="Helical" evidence="7">
    <location>
        <begin position="96"/>
        <end position="115"/>
    </location>
</feature>
<keyword evidence="10" id="KW-1185">Reference proteome</keyword>
<dbReference type="SUPFAM" id="SSF161111">
    <property type="entry name" value="Cation efflux protein transmembrane domain-like"/>
    <property type="match status" value="1"/>
</dbReference>
<dbReference type="PANTHER" id="PTHR43840:SF15">
    <property type="entry name" value="MITOCHONDRIAL METAL TRANSPORTER 1-RELATED"/>
    <property type="match status" value="1"/>
</dbReference>
<comment type="subcellular location">
    <subcellularLocation>
        <location evidence="1">Membrane</location>
        <topology evidence="1">Multi-pass membrane protein</topology>
    </subcellularLocation>
</comment>
<dbReference type="AlphaFoldDB" id="A0A7S8F7H7"/>
<sequence>MYFTMGASQAMQSALIEDFLSLIPAITWLVAARFEPRAPTEKYPYGFVRVNSLAFLVSAVALALVGTFVFYESASTLLMGEHPTVPPVSILGQDIWLGWLMIAALVYSIFPPVILGHKKQPVAQRLRDKVLHTDALMQKADWQTGLAGILGIVGIGLGYWWADSAAALFIAVSILKDGIDNVRIASAELLDGAPRQLEGKDISGEAKRLEKRLLDLWPDCEVRIRESGRYLFASVEGMTTPDQLPPAKELMGGDPAWRLGRLTFSPDKKDEPASAS</sequence>
<evidence type="ECO:0000256" key="5">
    <source>
        <dbReference type="ARBA" id="ARBA00022989"/>
    </source>
</evidence>
<dbReference type="Proteomes" id="UP000594459">
    <property type="component" value="Chromosome"/>
</dbReference>
<feature type="transmembrane region" description="Helical" evidence="7">
    <location>
        <begin position="53"/>
        <end position="71"/>
    </location>
</feature>
<evidence type="ECO:0000256" key="1">
    <source>
        <dbReference type="ARBA" id="ARBA00004141"/>
    </source>
</evidence>
<name>A0A7S8F7H7_9SPHN</name>
<dbReference type="GO" id="GO:0016020">
    <property type="term" value="C:membrane"/>
    <property type="evidence" value="ECO:0007669"/>
    <property type="project" value="UniProtKB-SubCell"/>
</dbReference>
<gene>
    <name evidence="9" type="ORF">IRL76_14210</name>
</gene>
<keyword evidence="4 7" id="KW-0812">Transmembrane</keyword>
<evidence type="ECO:0000256" key="3">
    <source>
        <dbReference type="ARBA" id="ARBA00022448"/>
    </source>
</evidence>
<dbReference type="NCBIfam" id="TIGR01297">
    <property type="entry name" value="CDF"/>
    <property type="match status" value="1"/>
</dbReference>
<feature type="transmembrane region" description="Helical" evidence="7">
    <location>
        <begin position="145"/>
        <end position="162"/>
    </location>
</feature>
<accession>A0A7S8F7H7</accession>
<evidence type="ECO:0000256" key="6">
    <source>
        <dbReference type="ARBA" id="ARBA00023136"/>
    </source>
</evidence>
<dbReference type="InterPro" id="IPR058533">
    <property type="entry name" value="Cation_efflux_TM"/>
</dbReference>
<evidence type="ECO:0000313" key="9">
    <source>
        <dbReference type="EMBL" id="QPD00557.1"/>
    </source>
</evidence>
<proteinExistence type="inferred from homology"/>
<dbReference type="PANTHER" id="PTHR43840">
    <property type="entry name" value="MITOCHONDRIAL METAL TRANSPORTER 1-RELATED"/>
    <property type="match status" value="1"/>
</dbReference>
<keyword evidence="6 7" id="KW-0472">Membrane</keyword>
<reference evidence="9 10" key="1">
    <citation type="submission" date="2020-11" db="EMBL/GenBank/DDBJ databases">
        <title>The genome sequence of Erythrobacter sp. 6D36.</title>
        <authorList>
            <person name="Liu Y."/>
        </authorList>
    </citation>
    <scope>NUCLEOTIDE SEQUENCE [LARGE SCALE GENOMIC DNA]</scope>
    <source>
        <strain evidence="9 10">6D36</strain>
    </source>
</reference>
<keyword evidence="3" id="KW-0813">Transport</keyword>
<protein>
    <submittedName>
        <fullName evidence="9">Cation diffusion facilitator family transporter</fullName>
    </submittedName>
</protein>
<dbReference type="InterPro" id="IPR050291">
    <property type="entry name" value="CDF_Transporter"/>
</dbReference>
<feature type="domain" description="Cation efflux protein transmembrane" evidence="8">
    <location>
        <begin position="5"/>
        <end position="190"/>
    </location>
</feature>
<comment type="similarity">
    <text evidence="2">Belongs to the cation diffusion facilitator (CDF) transporter (TC 2.A.4) family.</text>
</comment>
<evidence type="ECO:0000259" key="8">
    <source>
        <dbReference type="Pfam" id="PF01545"/>
    </source>
</evidence>
<organism evidence="9 10">
    <name type="scientific">Qipengyuania soli</name>
    <dbReference type="NCBI Taxonomy" id="2782568"/>
    <lineage>
        <taxon>Bacteria</taxon>
        <taxon>Pseudomonadati</taxon>
        <taxon>Pseudomonadota</taxon>
        <taxon>Alphaproteobacteria</taxon>
        <taxon>Sphingomonadales</taxon>
        <taxon>Erythrobacteraceae</taxon>
        <taxon>Qipengyuania</taxon>
    </lineage>
</organism>
<dbReference type="Pfam" id="PF01545">
    <property type="entry name" value="Cation_efflux"/>
    <property type="match status" value="1"/>
</dbReference>
<evidence type="ECO:0000256" key="7">
    <source>
        <dbReference type="SAM" id="Phobius"/>
    </source>
</evidence>
<dbReference type="GO" id="GO:0008324">
    <property type="term" value="F:monoatomic cation transmembrane transporter activity"/>
    <property type="evidence" value="ECO:0007669"/>
    <property type="project" value="InterPro"/>
</dbReference>
<dbReference type="InterPro" id="IPR002524">
    <property type="entry name" value="Cation_efflux"/>
</dbReference>
<evidence type="ECO:0000256" key="2">
    <source>
        <dbReference type="ARBA" id="ARBA00008114"/>
    </source>
</evidence>
<keyword evidence="5 7" id="KW-1133">Transmembrane helix</keyword>
<evidence type="ECO:0000256" key="4">
    <source>
        <dbReference type="ARBA" id="ARBA00022692"/>
    </source>
</evidence>
<dbReference type="KEGG" id="qso:IRL76_14210"/>
<dbReference type="InterPro" id="IPR027469">
    <property type="entry name" value="Cation_efflux_TMD_sf"/>
</dbReference>